<evidence type="ECO:0000313" key="2">
    <source>
        <dbReference type="Proteomes" id="UP001066276"/>
    </source>
</evidence>
<reference evidence="1" key="1">
    <citation type="journal article" date="2022" name="bioRxiv">
        <title>Sequencing and chromosome-scale assembly of the giantPleurodeles waltlgenome.</title>
        <authorList>
            <person name="Brown T."/>
            <person name="Elewa A."/>
            <person name="Iarovenko S."/>
            <person name="Subramanian E."/>
            <person name="Araus A.J."/>
            <person name="Petzold A."/>
            <person name="Susuki M."/>
            <person name="Suzuki K.-i.T."/>
            <person name="Hayashi T."/>
            <person name="Toyoda A."/>
            <person name="Oliveira C."/>
            <person name="Osipova E."/>
            <person name="Leigh N.D."/>
            <person name="Simon A."/>
            <person name="Yun M.H."/>
        </authorList>
    </citation>
    <scope>NUCLEOTIDE SEQUENCE</scope>
    <source>
        <strain evidence="1">20211129_DDA</strain>
        <tissue evidence="1">Liver</tissue>
    </source>
</reference>
<dbReference type="AlphaFoldDB" id="A0AAV7QG75"/>
<protein>
    <submittedName>
        <fullName evidence="1">Uncharacterized protein</fullName>
    </submittedName>
</protein>
<gene>
    <name evidence="1" type="ORF">NDU88_003638</name>
</gene>
<organism evidence="1 2">
    <name type="scientific">Pleurodeles waltl</name>
    <name type="common">Iberian ribbed newt</name>
    <dbReference type="NCBI Taxonomy" id="8319"/>
    <lineage>
        <taxon>Eukaryota</taxon>
        <taxon>Metazoa</taxon>
        <taxon>Chordata</taxon>
        <taxon>Craniata</taxon>
        <taxon>Vertebrata</taxon>
        <taxon>Euteleostomi</taxon>
        <taxon>Amphibia</taxon>
        <taxon>Batrachia</taxon>
        <taxon>Caudata</taxon>
        <taxon>Salamandroidea</taxon>
        <taxon>Salamandridae</taxon>
        <taxon>Pleurodelinae</taxon>
        <taxon>Pleurodeles</taxon>
    </lineage>
</organism>
<evidence type="ECO:0000313" key="1">
    <source>
        <dbReference type="EMBL" id="KAJ1137225.1"/>
    </source>
</evidence>
<accession>A0AAV7QG75</accession>
<dbReference type="Proteomes" id="UP001066276">
    <property type="component" value="Chromosome 6"/>
</dbReference>
<comment type="caution">
    <text evidence="1">The sequence shown here is derived from an EMBL/GenBank/DDBJ whole genome shotgun (WGS) entry which is preliminary data.</text>
</comment>
<name>A0AAV7QG75_PLEWA</name>
<proteinExistence type="predicted"/>
<sequence>MGSVLLIRVDASEHAACRDTPRYYLKSIKFRNYGVYRDLDMMKRGCSHVWLRIISVGFTDTCGVQWRDMLRVMCISGLCYDISHTELRL</sequence>
<keyword evidence="2" id="KW-1185">Reference proteome</keyword>
<dbReference type="EMBL" id="JANPWB010000010">
    <property type="protein sequence ID" value="KAJ1137225.1"/>
    <property type="molecule type" value="Genomic_DNA"/>
</dbReference>